<gene>
    <name evidence="4" type="ORF">BCR23_00610</name>
</gene>
<dbReference type="CDD" id="cd04301">
    <property type="entry name" value="NAT_SF"/>
    <property type="match status" value="1"/>
</dbReference>
<dbReference type="PANTHER" id="PTHR43800:SF1">
    <property type="entry name" value="PEPTIDYL-LYSINE N-ACETYLTRANSFERASE YJAB"/>
    <property type="match status" value="1"/>
</dbReference>
<evidence type="ECO:0000259" key="3">
    <source>
        <dbReference type="PROSITE" id="PS51186"/>
    </source>
</evidence>
<dbReference type="InterPro" id="IPR016181">
    <property type="entry name" value="Acyl_CoA_acyltransferase"/>
</dbReference>
<evidence type="ECO:0000313" key="5">
    <source>
        <dbReference type="Proteomes" id="UP000094764"/>
    </source>
</evidence>
<sequence>MLKKFNLFHSILGIFFKNRPYDEKMVEISEQEYAVRAIVLDDIKDLLSIEREVYAGELPWTKTAFLVELQSPDPHLYLLIQKNNQTIGFIGCRIFGSDAHITNVAVLTKEQGKGIGSFLIREIQQFAKANNCETISLEVRLSNKNAQRVYRQLGFLSNTIKPNYYTEDKEDALEMILYLKEV</sequence>
<dbReference type="PROSITE" id="PS51186">
    <property type="entry name" value="GNAT"/>
    <property type="match status" value="1"/>
</dbReference>
<evidence type="ECO:0000256" key="1">
    <source>
        <dbReference type="ARBA" id="ARBA00022679"/>
    </source>
</evidence>
<dbReference type="PANTHER" id="PTHR43800">
    <property type="entry name" value="PEPTIDYL-LYSINE N-ACETYLTRANSFERASE YJAB"/>
    <property type="match status" value="1"/>
</dbReference>
<dbReference type="RefSeq" id="WP_069633568.1">
    <property type="nucleotide sequence ID" value="NZ_JXKZ01000001.1"/>
</dbReference>
<dbReference type="EMBL" id="MIKB01000001">
    <property type="protein sequence ID" value="OEG19226.1"/>
    <property type="molecule type" value="Genomic_DNA"/>
</dbReference>
<dbReference type="GO" id="GO:0008080">
    <property type="term" value="F:N-acetyltransferase activity"/>
    <property type="evidence" value="ECO:0007669"/>
    <property type="project" value="InterPro"/>
</dbReference>
<accession>A0A1E5H2U0</accession>
<keyword evidence="5" id="KW-1185">Reference proteome</keyword>
<organism evidence="4 5">
    <name type="scientific">Enterococcus quebecensis</name>
    <dbReference type="NCBI Taxonomy" id="903983"/>
    <lineage>
        <taxon>Bacteria</taxon>
        <taxon>Bacillati</taxon>
        <taxon>Bacillota</taxon>
        <taxon>Bacilli</taxon>
        <taxon>Lactobacillales</taxon>
        <taxon>Enterococcaceae</taxon>
        <taxon>Enterococcus</taxon>
    </lineage>
</organism>
<protein>
    <submittedName>
        <fullName evidence="4">Ribosomal-protein-alanine N-acetyltransferase</fullName>
    </submittedName>
</protein>
<dbReference type="SUPFAM" id="SSF55729">
    <property type="entry name" value="Acyl-CoA N-acyltransferases (Nat)"/>
    <property type="match status" value="1"/>
</dbReference>
<feature type="domain" description="N-acetyltransferase" evidence="3">
    <location>
        <begin position="33"/>
        <end position="180"/>
    </location>
</feature>
<dbReference type="OrthoDB" id="9794566at2"/>
<dbReference type="Proteomes" id="UP000094764">
    <property type="component" value="Unassembled WGS sequence"/>
</dbReference>
<evidence type="ECO:0000256" key="2">
    <source>
        <dbReference type="ARBA" id="ARBA00023315"/>
    </source>
</evidence>
<dbReference type="InterPro" id="IPR006464">
    <property type="entry name" value="AcTrfase_RimI/Ard1"/>
</dbReference>
<name>A0A1E5H2U0_9ENTE</name>
<dbReference type="AlphaFoldDB" id="A0A1E5H2U0"/>
<proteinExistence type="predicted"/>
<keyword evidence="2" id="KW-0012">Acyltransferase</keyword>
<dbReference type="InterPro" id="IPR000182">
    <property type="entry name" value="GNAT_dom"/>
</dbReference>
<dbReference type="Pfam" id="PF00583">
    <property type="entry name" value="Acetyltransf_1"/>
    <property type="match status" value="1"/>
</dbReference>
<dbReference type="NCBIfam" id="TIGR01575">
    <property type="entry name" value="rimI"/>
    <property type="match status" value="1"/>
</dbReference>
<dbReference type="Gene3D" id="3.40.630.30">
    <property type="match status" value="1"/>
</dbReference>
<reference evidence="5" key="1">
    <citation type="submission" date="2016-09" db="EMBL/GenBank/DDBJ databases">
        <authorList>
            <person name="Gulvik C.A."/>
        </authorList>
    </citation>
    <scope>NUCLEOTIDE SEQUENCE [LARGE SCALE GENOMIC DNA]</scope>
    <source>
        <strain evidence="5">LMG 26306</strain>
    </source>
</reference>
<keyword evidence="1 4" id="KW-0808">Transferase</keyword>
<evidence type="ECO:0000313" key="4">
    <source>
        <dbReference type="EMBL" id="OEG19226.1"/>
    </source>
</evidence>
<dbReference type="STRING" id="903983.BCR23_00610"/>
<comment type="caution">
    <text evidence="4">The sequence shown here is derived from an EMBL/GenBank/DDBJ whole genome shotgun (WGS) entry which is preliminary data.</text>
</comment>